<keyword evidence="6 11" id="KW-0812">Transmembrane</keyword>
<dbReference type="AlphaFoldDB" id="A0A4R2JGI3"/>
<dbReference type="SUPFAM" id="SSF55874">
    <property type="entry name" value="ATPase domain of HSP90 chaperone/DNA topoisomerase II/histidine kinase"/>
    <property type="match status" value="1"/>
</dbReference>
<dbReference type="PROSITE" id="PS50885">
    <property type="entry name" value="HAMP"/>
    <property type="match status" value="1"/>
</dbReference>
<dbReference type="OrthoDB" id="9786919at2"/>
<dbReference type="CDD" id="cd00082">
    <property type="entry name" value="HisKA"/>
    <property type="match status" value="1"/>
</dbReference>
<keyword evidence="10 11" id="KW-0472">Membrane</keyword>
<dbReference type="GO" id="GO:0000155">
    <property type="term" value="F:phosphorelay sensor kinase activity"/>
    <property type="evidence" value="ECO:0007669"/>
    <property type="project" value="InterPro"/>
</dbReference>
<evidence type="ECO:0000256" key="7">
    <source>
        <dbReference type="ARBA" id="ARBA00022777"/>
    </source>
</evidence>
<evidence type="ECO:0000313" key="15">
    <source>
        <dbReference type="Proteomes" id="UP000295680"/>
    </source>
</evidence>
<evidence type="ECO:0000313" key="14">
    <source>
        <dbReference type="EMBL" id="TCO55998.1"/>
    </source>
</evidence>
<evidence type="ECO:0000256" key="4">
    <source>
        <dbReference type="ARBA" id="ARBA00022553"/>
    </source>
</evidence>
<keyword evidence="15" id="KW-1185">Reference proteome</keyword>
<dbReference type="Gene3D" id="1.10.287.130">
    <property type="match status" value="1"/>
</dbReference>
<evidence type="ECO:0000256" key="11">
    <source>
        <dbReference type="SAM" id="Phobius"/>
    </source>
</evidence>
<proteinExistence type="predicted"/>
<accession>A0A4R2JGI3</accession>
<dbReference type="PRINTS" id="PR00344">
    <property type="entry name" value="BCTRLSENSOR"/>
</dbReference>
<dbReference type="SMART" id="SM00388">
    <property type="entry name" value="HisKA"/>
    <property type="match status" value="1"/>
</dbReference>
<feature type="transmembrane region" description="Helical" evidence="11">
    <location>
        <begin position="175"/>
        <end position="198"/>
    </location>
</feature>
<dbReference type="Gene3D" id="3.30.565.10">
    <property type="entry name" value="Histidine kinase-like ATPase, C-terminal domain"/>
    <property type="match status" value="1"/>
</dbReference>
<feature type="domain" description="Histidine kinase" evidence="12">
    <location>
        <begin position="266"/>
        <end position="471"/>
    </location>
</feature>
<dbReference type="InterPro" id="IPR003661">
    <property type="entry name" value="HisK_dim/P_dom"/>
</dbReference>
<comment type="caution">
    <text evidence="14">The sequence shown here is derived from an EMBL/GenBank/DDBJ whole genome shotgun (WGS) entry which is preliminary data.</text>
</comment>
<evidence type="ECO:0000256" key="8">
    <source>
        <dbReference type="ARBA" id="ARBA00022989"/>
    </source>
</evidence>
<dbReference type="EC" id="2.7.13.3" evidence="3"/>
<dbReference type="Proteomes" id="UP000295680">
    <property type="component" value="Unassembled WGS sequence"/>
</dbReference>
<comment type="subcellular location">
    <subcellularLocation>
        <location evidence="2">Cell membrane</location>
    </subcellularLocation>
</comment>
<dbReference type="InterPro" id="IPR003594">
    <property type="entry name" value="HATPase_dom"/>
</dbReference>
<keyword evidence="4" id="KW-0597">Phosphoprotein</keyword>
<dbReference type="InterPro" id="IPR036890">
    <property type="entry name" value="HATPase_C_sf"/>
</dbReference>
<dbReference type="SUPFAM" id="SSF47384">
    <property type="entry name" value="Homodimeric domain of signal transducing histidine kinase"/>
    <property type="match status" value="1"/>
</dbReference>
<dbReference type="PROSITE" id="PS50109">
    <property type="entry name" value="HIS_KIN"/>
    <property type="match status" value="1"/>
</dbReference>
<dbReference type="InterPro" id="IPR050428">
    <property type="entry name" value="TCS_sensor_his_kinase"/>
</dbReference>
<dbReference type="SMART" id="SM00304">
    <property type="entry name" value="HAMP"/>
    <property type="match status" value="1"/>
</dbReference>
<dbReference type="Pfam" id="PF02518">
    <property type="entry name" value="HATPase_c"/>
    <property type="match status" value="1"/>
</dbReference>
<name>A0A4R2JGI3_9PSEU</name>
<dbReference type="Pfam" id="PF00512">
    <property type="entry name" value="HisKA"/>
    <property type="match status" value="1"/>
</dbReference>
<dbReference type="InterPro" id="IPR004358">
    <property type="entry name" value="Sig_transdc_His_kin-like_C"/>
</dbReference>
<dbReference type="CDD" id="cd06225">
    <property type="entry name" value="HAMP"/>
    <property type="match status" value="1"/>
</dbReference>
<evidence type="ECO:0000259" key="13">
    <source>
        <dbReference type="PROSITE" id="PS50885"/>
    </source>
</evidence>
<dbReference type="GO" id="GO:0005886">
    <property type="term" value="C:plasma membrane"/>
    <property type="evidence" value="ECO:0007669"/>
    <property type="project" value="UniProtKB-SubCell"/>
</dbReference>
<sequence>MTRGWPRIGLRARVIVAVVLLTVTTTAAVAFAAYVVQSTQTTDRFTAAAKADISSDVNQAKAQLRSTSDRVAVVSAYMQGRQGVSWALIDFGSPGHVVEHDGRFTVLTRISADTLVAVDLPAALVGEALAGGVAAQALDTSTRAPVLAVVARVDSDLVLAEFYNRQPLRAELTTLARTLAVIALVVGVLGVVAALVAANRIQRPVRLVAVAARKLGDGALDTRLPVRGRDELAELTRSFNAMAHRLGESIEQLQAKDRQQRRFVADVAHDLRTPVAAMVAAVDGLQHPEADAQARSARLLGAQARRLATLVEDLLEISRFDAGVAELRPEPVDLHDLVQDAIAMTAGSADVSLRADGDVTVVGDPRRVHTIARNLLVNALRHGAEPITVTIDGTGPDVVTVRVADSGPGIRDDLMPILFDRFVRGDQARTATEGSGLGLAIARENATVHGGRLDVHNADGAVFTLTLPRAVRPVPRSV</sequence>
<dbReference type="PANTHER" id="PTHR45436:SF5">
    <property type="entry name" value="SENSOR HISTIDINE KINASE TRCS"/>
    <property type="match status" value="1"/>
</dbReference>
<dbReference type="EMBL" id="SLWS01000007">
    <property type="protein sequence ID" value="TCO55998.1"/>
    <property type="molecule type" value="Genomic_DNA"/>
</dbReference>
<keyword evidence="7 14" id="KW-0418">Kinase</keyword>
<keyword evidence="8 11" id="KW-1133">Transmembrane helix</keyword>
<comment type="catalytic activity">
    <reaction evidence="1">
        <text>ATP + protein L-histidine = ADP + protein N-phospho-L-histidine.</text>
        <dbReference type="EC" id="2.7.13.3"/>
    </reaction>
</comment>
<dbReference type="SUPFAM" id="SSF158472">
    <property type="entry name" value="HAMP domain-like"/>
    <property type="match status" value="1"/>
</dbReference>
<dbReference type="Gene3D" id="6.10.340.10">
    <property type="match status" value="1"/>
</dbReference>
<dbReference type="PANTHER" id="PTHR45436">
    <property type="entry name" value="SENSOR HISTIDINE KINASE YKOH"/>
    <property type="match status" value="1"/>
</dbReference>
<dbReference type="InterPro" id="IPR003660">
    <property type="entry name" value="HAMP_dom"/>
</dbReference>
<dbReference type="SMART" id="SM00387">
    <property type="entry name" value="HATPase_c"/>
    <property type="match status" value="1"/>
</dbReference>
<gene>
    <name evidence="14" type="ORF">EV192_107423</name>
</gene>
<evidence type="ECO:0000256" key="2">
    <source>
        <dbReference type="ARBA" id="ARBA00004236"/>
    </source>
</evidence>
<evidence type="ECO:0000256" key="6">
    <source>
        <dbReference type="ARBA" id="ARBA00022692"/>
    </source>
</evidence>
<dbReference type="InterPro" id="IPR005467">
    <property type="entry name" value="His_kinase_dom"/>
</dbReference>
<feature type="domain" description="HAMP" evidence="13">
    <location>
        <begin position="199"/>
        <end position="251"/>
    </location>
</feature>
<dbReference type="CDD" id="cd00075">
    <property type="entry name" value="HATPase"/>
    <property type="match status" value="1"/>
</dbReference>
<organism evidence="14 15">
    <name type="scientific">Actinocrispum wychmicini</name>
    <dbReference type="NCBI Taxonomy" id="1213861"/>
    <lineage>
        <taxon>Bacteria</taxon>
        <taxon>Bacillati</taxon>
        <taxon>Actinomycetota</taxon>
        <taxon>Actinomycetes</taxon>
        <taxon>Pseudonocardiales</taxon>
        <taxon>Pseudonocardiaceae</taxon>
        <taxon>Actinocrispum</taxon>
    </lineage>
</organism>
<dbReference type="InterPro" id="IPR036097">
    <property type="entry name" value="HisK_dim/P_sf"/>
</dbReference>
<keyword evidence="5" id="KW-0808">Transferase</keyword>
<dbReference type="RefSeq" id="WP_132122236.1">
    <property type="nucleotide sequence ID" value="NZ_SLWS01000007.1"/>
</dbReference>
<keyword evidence="9" id="KW-0902">Two-component regulatory system</keyword>
<dbReference type="Pfam" id="PF00672">
    <property type="entry name" value="HAMP"/>
    <property type="match status" value="1"/>
</dbReference>
<protein>
    <recommendedName>
        <fullName evidence="3">histidine kinase</fullName>
        <ecNumber evidence="3">2.7.13.3</ecNumber>
    </recommendedName>
</protein>
<evidence type="ECO:0000256" key="5">
    <source>
        <dbReference type="ARBA" id="ARBA00022679"/>
    </source>
</evidence>
<evidence type="ECO:0000256" key="9">
    <source>
        <dbReference type="ARBA" id="ARBA00023012"/>
    </source>
</evidence>
<evidence type="ECO:0000259" key="12">
    <source>
        <dbReference type="PROSITE" id="PS50109"/>
    </source>
</evidence>
<evidence type="ECO:0000256" key="3">
    <source>
        <dbReference type="ARBA" id="ARBA00012438"/>
    </source>
</evidence>
<evidence type="ECO:0000256" key="10">
    <source>
        <dbReference type="ARBA" id="ARBA00023136"/>
    </source>
</evidence>
<evidence type="ECO:0000256" key="1">
    <source>
        <dbReference type="ARBA" id="ARBA00000085"/>
    </source>
</evidence>
<reference evidence="14 15" key="1">
    <citation type="submission" date="2019-03" db="EMBL/GenBank/DDBJ databases">
        <title>Genomic Encyclopedia of Type Strains, Phase IV (KMG-IV): sequencing the most valuable type-strain genomes for metagenomic binning, comparative biology and taxonomic classification.</title>
        <authorList>
            <person name="Goeker M."/>
        </authorList>
    </citation>
    <scope>NUCLEOTIDE SEQUENCE [LARGE SCALE GENOMIC DNA]</scope>
    <source>
        <strain evidence="14 15">DSM 45934</strain>
    </source>
</reference>